<proteinExistence type="predicted"/>
<sequence>MCPEEGDECIDIHCSFPGQLIPCCAQDPESGTGSFSPARGSQLGLLQRQNCGSDSGGVQRVGFANPPAPPGVHPWSFGDIVAGVGYCPGQARPVGADTLNGP</sequence>
<accession>A0A7W8TW18</accession>
<dbReference type="EMBL" id="JACHDR010000002">
    <property type="protein sequence ID" value="MBB5513947.1"/>
    <property type="molecule type" value="Genomic_DNA"/>
</dbReference>
<organism evidence="1 2">
    <name type="scientific">Neomicrococcus aestuarii</name>
    <dbReference type="NCBI Taxonomy" id="556325"/>
    <lineage>
        <taxon>Bacteria</taxon>
        <taxon>Bacillati</taxon>
        <taxon>Actinomycetota</taxon>
        <taxon>Actinomycetes</taxon>
        <taxon>Micrococcales</taxon>
        <taxon>Micrococcaceae</taxon>
        <taxon>Neomicrococcus</taxon>
    </lineage>
</organism>
<comment type="caution">
    <text evidence="1">The sequence shown here is derived from an EMBL/GenBank/DDBJ whole genome shotgun (WGS) entry which is preliminary data.</text>
</comment>
<evidence type="ECO:0000313" key="2">
    <source>
        <dbReference type="Proteomes" id="UP000580797"/>
    </source>
</evidence>
<protein>
    <submittedName>
        <fullName evidence="1">Uncharacterized protein</fullName>
    </submittedName>
</protein>
<dbReference type="AlphaFoldDB" id="A0A7W8TW18"/>
<dbReference type="Proteomes" id="UP000580797">
    <property type="component" value="Unassembled WGS sequence"/>
</dbReference>
<evidence type="ECO:0000313" key="1">
    <source>
        <dbReference type="EMBL" id="MBB5513947.1"/>
    </source>
</evidence>
<gene>
    <name evidence="1" type="ORF">HD598_002694</name>
</gene>
<name>A0A7W8TW18_9MICC</name>
<reference evidence="1 2" key="1">
    <citation type="submission" date="2020-08" db="EMBL/GenBank/DDBJ databases">
        <title>Sequencing the genomes of 1000 actinobacteria strains.</title>
        <authorList>
            <person name="Klenk H.-P."/>
        </authorList>
    </citation>
    <scope>NUCLEOTIDE SEQUENCE [LARGE SCALE GENOMIC DNA]</scope>
    <source>
        <strain evidence="1 2">DSM 105783</strain>
    </source>
</reference>